<accession>A0A2V3W666</accession>
<keyword evidence="3" id="KW-1185">Reference proteome</keyword>
<dbReference type="Proteomes" id="UP000247978">
    <property type="component" value="Unassembled WGS sequence"/>
</dbReference>
<dbReference type="InterPro" id="IPR018901">
    <property type="entry name" value="Spore_coat_CotE"/>
</dbReference>
<keyword evidence="2" id="KW-0167">Capsid protein</keyword>
<dbReference type="Pfam" id="PF10628">
    <property type="entry name" value="CotE"/>
    <property type="match status" value="1"/>
</dbReference>
<dbReference type="AlphaFoldDB" id="A0A2V3W666"/>
<reference evidence="2 3" key="1">
    <citation type="submission" date="2018-05" db="EMBL/GenBank/DDBJ databases">
        <title>Genomic Encyclopedia of Type Strains, Phase IV (KMG-IV): sequencing the most valuable type-strain genomes for metagenomic binning, comparative biology and taxonomic classification.</title>
        <authorList>
            <person name="Goeker M."/>
        </authorList>
    </citation>
    <scope>NUCLEOTIDE SEQUENCE [LARGE SCALE GENOMIC DNA]</scope>
    <source>
        <strain evidence="2 3">DSM 28556</strain>
    </source>
</reference>
<keyword evidence="2" id="KW-0946">Virion</keyword>
<protein>
    <submittedName>
        <fullName evidence="2">Spore coat protein E</fullName>
    </submittedName>
</protein>
<name>A0A2V3W666_9BACI</name>
<dbReference type="EMBL" id="QJJQ01000003">
    <property type="protein sequence ID" value="PXW88684.1"/>
    <property type="molecule type" value="Genomic_DNA"/>
</dbReference>
<evidence type="ECO:0000256" key="1">
    <source>
        <dbReference type="SAM" id="MobiDB-lite"/>
    </source>
</evidence>
<feature type="region of interest" description="Disordered" evidence="1">
    <location>
        <begin position="151"/>
        <end position="187"/>
    </location>
</feature>
<gene>
    <name evidence="2" type="ORF">DFR56_103189</name>
</gene>
<evidence type="ECO:0000313" key="3">
    <source>
        <dbReference type="Proteomes" id="UP000247978"/>
    </source>
</evidence>
<sequence>MTFLDNDYREIITKAVCGRGRKLTKSMNHVSPSHKPSSILGCWVINHIYHAKKKCTDIVEVHGTYDINIWYSFNDNTKTEVVSEKVNYCDEVKLSSRDEQCLHDDYEVIAKVIQQPNCLQCKIEKQGNRIAVEVEREFVVKVIGETKVNVKVSPTHQSDEHDHKHGRPKDDDRKDDVRGDFIKGKRR</sequence>
<organism evidence="2 3">
    <name type="scientific">Pseudogracilibacillus auburnensis</name>
    <dbReference type="NCBI Taxonomy" id="1494959"/>
    <lineage>
        <taxon>Bacteria</taxon>
        <taxon>Bacillati</taxon>
        <taxon>Bacillota</taxon>
        <taxon>Bacilli</taxon>
        <taxon>Bacillales</taxon>
        <taxon>Bacillaceae</taxon>
        <taxon>Pseudogracilibacillus</taxon>
    </lineage>
</organism>
<dbReference type="OrthoDB" id="2374983at2"/>
<feature type="compositionally biased region" description="Basic and acidic residues" evidence="1">
    <location>
        <begin position="157"/>
        <end position="187"/>
    </location>
</feature>
<dbReference type="RefSeq" id="WP_110394518.1">
    <property type="nucleotide sequence ID" value="NZ_JADIJL010000009.1"/>
</dbReference>
<evidence type="ECO:0000313" key="2">
    <source>
        <dbReference type="EMBL" id="PXW88684.1"/>
    </source>
</evidence>
<comment type="caution">
    <text evidence="2">The sequence shown here is derived from an EMBL/GenBank/DDBJ whole genome shotgun (WGS) entry which is preliminary data.</text>
</comment>
<proteinExistence type="predicted"/>